<dbReference type="RefSeq" id="WP_371953641.1">
    <property type="nucleotide sequence ID" value="NZ_JAXCEI010000016.1"/>
</dbReference>
<dbReference type="EMBL" id="JAXCEI010000016">
    <property type="protein sequence ID" value="MFA1543138.1"/>
    <property type="molecule type" value="Genomic_DNA"/>
</dbReference>
<accession>A0ABV4QIZ1</accession>
<dbReference type="GO" id="GO:0016787">
    <property type="term" value="F:hydrolase activity"/>
    <property type="evidence" value="ECO:0007669"/>
    <property type="project" value="UniProtKB-KW"/>
</dbReference>
<feature type="domain" description="Beta-lactamase-related" evidence="2">
    <location>
        <begin position="46"/>
        <end position="364"/>
    </location>
</feature>
<dbReference type="SUPFAM" id="SSF56601">
    <property type="entry name" value="beta-lactamase/transpeptidase-like"/>
    <property type="match status" value="1"/>
</dbReference>
<dbReference type="Proteomes" id="UP001569963">
    <property type="component" value="Unassembled WGS sequence"/>
</dbReference>
<proteinExistence type="predicted"/>
<keyword evidence="3" id="KW-0378">Hydrolase</keyword>
<evidence type="ECO:0000259" key="2">
    <source>
        <dbReference type="Pfam" id="PF00144"/>
    </source>
</evidence>
<gene>
    <name evidence="3" type="ORF">SM611_29770</name>
</gene>
<dbReference type="PANTHER" id="PTHR46825">
    <property type="entry name" value="D-ALANYL-D-ALANINE-CARBOXYPEPTIDASE/ENDOPEPTIDASE AMPH"/>
    <property type="match status" value="1"/>
</dbReference>
<feature type="chain" id="PRO_5046318985" evidence="1">
    <location>
        <begin position="29"/>
        <end position="386"/>
    </location>
</feature>
<evidence type="ECO:0000256" key="1">
    <source>
        <dbReference type="SAM" id="SignalP"/>
    </source>
</evidence>
<dbReference type="InterPro" id="IPR001466">
    <property type="entry name" value="Beta-lactam-related"/>
</dbReference>
<dbReference type="Gene3D" id="3.40.710.10">
    <property type="entry name" value="DD-peptidase/beta-lactamase superfamily"/>
    <property type="match status" value="1"/>
</dbReference>
<comment type="caution">
    <text evidence="3">The sequence shown here is derived from an EMBL/GenBank/DDBJ whole genome shotgun (WGS) entry which is preliminary data.</text>
</comment>
<keyword evidence="4" id="KW-1185">Reference proteome</keyword>
<dbReference type="InterPro" id="IPR050491">
    <property type="entry name" value="AmpC-like"/>
</dbReference>
<sequence length="386" mass="40158">MITGNVLGPVVSGIAAAAVAASASPAVAAGGGGLRPVVERLTGPDGAPGALARVDGRDGRQVAAAGVADVRTGAPMNPRSRFRIGSATKTFTAAVVLQLAGEGRIHLDAPVERYLPGVVRGADNDGRRITVRQLLQHTSGLPDVLDHLSPLEVLKDPLRHWDAQELVDIALPHPREFTPGEGWGYSNTNYLLAGMIIGRVTGHPYGDEVRRRVIVPLGLHDTFVPRDAPGIPGPHPRGYVRPGSDLVDITRLNPSVAGAAGGMISSAADLDRFLAALLRGRLLKPAQLREMLHTRPTGRASGSAYGLGLQWLPATDRPGCPHGFWGHDGDMLGFSVRTAATMDGRQATVMVNLNPGGGPALDEAMDDALPTALCGPARPPAPEAGG</sequence>
<dbReference type="Pfam" id="PF00144">
    <property type="entry name" value="Beta-lactamase"/>
    <property type="match status" value="1"/>
</dbReference>
<reference evidence="3 4" key="1">
    <citation type="submission" date="2023-11" db="EMBL/GenBank/DDBJ databases">
        <title>Actinomadura monticuli sp. nov., isolated from volcanic ash.</title>
        <authorList>
            <person name="Lee S.D."/>
            <person name="Yang H."/>
            <person name="Kim I.S."/>
        </authorList>
    </citation>
    <scope>NUCLEOTIDE SEQUENCE [LARGE SCALE GENOMIC DNA]</scope>
    <source>
        <strain evidence="3 4">DLS-62</strain>
    </source>
</reference>
<keyword evidence="1" id="KW-0732">Signal</keyword>
<protein>
    <submittedName>
        <fullName evidence="3">Serine hydrolase domain-containing protein</fullName>
        <ecNumber evidence="3">3.1.1.103</ecNumber>
    </submittedName>
</protein>
<dbReference type="PANTHER" id="PTHR46825:SF7">
    <property type="entry name" value="D-ALANYL-D-ALANINE CARBOXYPEPTIDASE"/>
    <property type="match status" value="1"/>
</dbReference>
<dbReference type="EC" id="3.1.1.103" evidence="3"/>
<organism evidence="3 4">
    <name type="scientific">Actinomadura monticuli</name>
    <dbReference type="NCBI Taxonomy" id="3097367"/>
    <lineage>
        <taxon>Bacteria</taxon>
        <taxon>Bacillati</taxon>
        <taxon>Actinomycetota</taxon>
        <taxon>Actinomycetes</taxon>
        <taxon>Streptosporangiales</taxon>
        <taxon>Thermomonosporaceae</taxon>
        <taxon>Actinomadura</taxon>
    </lineage>
</organism>
<evidence type="ECO:0000313" key="3">
    <source>
        <dbReference type="EMBL" id="MFA1543138.1"/>
    </source>
</evidence>
<evidence type="ECO:0000313" key="4">
    <source>
        <dbReference type="Proteomes" id="UP001569963"/>
    </source>
</evidence>
<name>A0ABV4QIZ1_9ACTN</name>
<feature type="signal peptide" evidence="1">
    <location>
        <begin position="1"/>
        <end position="28"/>
    </location>
</feature>
<dbReference type="InterPro" id="IPR012338">
    <property type="entry name" value="Beta-lactam/transpept-like"/>
</dbReference>